<feature type="signal peptide" evidence="1">
    <location>
        <begin position="1"/>
        <end position="27"/>
    </location>
</feature>
<evidence type="ECO:0000256" key="1">
    <source>
        <dbReference type="SAM" id="SignalP"/>
    </source>
</evidence>
<evidence type="ECO:0000313" key="2">
    <source>
        <dbReference type="EMBL" id="KIA62604.1"/>
    </source>
</evidence>
<dbReference type="RefSeq" id="WP_043674806.1">
    <property type="nucleotide sequence ID" value="NZ_BDCI01000040.1"/>
</dbReference>
<dbReference type="EMBL" id="JNFP01000030">
    <property type="protein sequence ID" value="KIA62604.1"/>
    <property type="molecule type" value="Genomic_DNA"/>
</dbReference>
<dbReference type="Proteomes" id="UP000031364">
    <property type="component" value="Unassembled WGS sequence"/>
</dbReference>
<comment type="caution">
    <text evidence="2">The sequence shown here is derived from an EMBL/GenBank/DDBJ whole genome shotgun (WGS) entry which is preliminary data.</text>
</comment>
<keyword evidence="1" id="KW-0732">Signal</keyword>
<accession>A0ABR4ZBD4</accession>
<feature type="chain" id="PRO_5045596554" description="Secreted protein" evidence="1">
    <location>
        <begin position="28"/>
        <end position="158"/>
    </location>
</feature>
<organism evidence="2 3">
    <name type="scientific">Nocardia vulneris</name>
    <dbReference type="NCBI Taxonomy" id="1141657"/>
    <lineage>
        <taxon>Bacteria</taxon>
        <taxon>Bacillati</taxon>
        <taxon>Actinomycetota</taxon>
        <taxon>Actinomycetes</taxon>
        <taxon>Mycobacteriales</taxon>
        <taxon>Nocardiaceae</taxon>
        <taxon>Nocardia</taxon>
    </lineage>
</organism>
<proteinExistence type="predicted"/>
<protein>
    <recommendedName>
        <fullName evidence="4">Secreted protein</fullName>
    </recommendedName>
</protein>
<evidence type="ECO:0008006" key="4">
    <source>
        <dbReference type="Google" id="ProtNLM"/>
    </source>
</evidence>
<gene>
    <name evidence="2" type="ORF">FG87_24355</name>
</gene>
<sequence>MKFSRTTSMVTCALGAALLVLGPAARADAVIFGVAIEADEHMCDGSDHDDRWYQEIGEWLELSPLIFDKPVHTETRRVLYGNPVFDKDTRNAMCAGEAAYNEKLQALITESYVVGNLQELCETNEGLLRYMKRRSAVFQWITVNDWNAPKPPAPTCLA</sequence>
<reference evidence="2 3" key="1">
    <citation type="journal article" date="2014" name="Int. J. Syst. Evol. Microbiol.">
        <title>Nocardia vulneris sp. nov., isolated from wounds of human patients in North America.</title>
        <authorList>
            <person name="Lasker B.A."/>
            <person name="Bell M."/>
            <person name="Klenk H.P."/>
            <person name="Sproer C."/>
            <person name="Schumann C."/>
            <person name="Schumann P."/>
            <person name="Brown J.M."/>
        </authorList>
    </citation>
    <scope>NUCLEOTIDE SEQUENCE [LARGE SCALE GENOMIC DNA]</scope>
    <source>
        <strain evidence="2 3">W9851</strain>
    </source>
</reference>
<name>A0ABR4ZBD4_9NOCA</name>
<evidence type="ECO:0000313" key="3">
    <source>
        <dbReference type="Proteomes" id="UP000031364"/>
    </source>
</evidence>
<keyword evidence="3" id="KW-1185">Reference proteome</keyword>